<evidence type="ECO:0000256" key="3">
    <source>
        <dbReference type="ARBA" id="ARBA00023004"/>
    </source>
</evidence>
<dbReference type="GO" id="GO:0004497">
    <property type="term" value="F:monooxygenase activity"/>
    <property type="evidence" value="ECO:0007669"/>
    <property type="project" value="InterPro"/>
</dbReference>
<evidence type="ECO:0000256" key="1">
    <source>
        <dbReference type="ARBA" id="ARBA00022617"/>
    </source>
</evidence>
<dbReference type="Proteomes" id="UP000554235">
    <property type="component" value="Unassembled WGS sequence"/>
</dbReference>
<evidence type="ECO:0000313" key="6">
    <source>
        <dbReference type="Proteomes" id="UP000554235"/>
    </source>
</evidence>
<proteinExistence type="predicted"/>
<dbReference type="SUPFAM" id="SSF48264">
    <property type="entry name" value="Cytochrome P450"/>
    <property type="match status" value="1"/>
</dbReference>
<dbReference type="GO" id="GO:0005506">
    <property type="term" value="F:iron ion binding"/>
    <property type="evidence" value="ECO:0007669"/>
    <property type="project" value="InterPro"/>
</dbReference>
<keyword evidence="3 4" id="KW-0408">Iron</keyword>
<keyword evidence="1 4" id="KW-0349">Heme</keyword>
<dbReference type="GO" id="GO:0020037">
    <property type="term" value="F:heme binding"/>
    <property type="evidence" value="ECO:0007669"/>
    <property type="project" value="InterPro"/>
</dbReference>
<comment type="cofactor">
    <cofactor evidence="4">
        <name>heme</name>
        <dbReference type="ChEBI" id="CHEBI:30413"/>
    </cofactor>
</comment>
<name>A0A8H4L274_9HYPO</name>
<gene>
    <name evidence="5" type="ORF">FALBO_12534</name>
</gene>
<accession>A0A8H4L274</accession>
<comment type="caution">
    <text evidence="5">The sequence shown here is derived from an EMBL/GenBank/DDBJ whole genome shotgun (WGS) entry which is preliminary data.</text>
</comment>
<evidence type="ECO:0000256" key="2">
    <source>
        <dbReference type="ARBA" id="ARBA00022723"/>
    </source>
</evidence>
<dbReference type="InterPro" id="IPR036396">
    <property type="entry name" value="Cyt_P450_sf"/>
</dbReference>
<reference evidence="5 6" key="1">
    <citation type="submission" date="2020-01" db="EMBL/GenBank/DDBJ databases">
        <title>Identification and distribution of gene clusters putatively required for synthesis of sphingolipid metabolism inhibitors in phylogenetically diverse species of the filamentous fungus Fusarium.</title>
        <authorList>
            <person name="Kim H.-S."/>
            <person name="Busman M."/>
            <person name="Brown D.W."/>
            <person name="Divon H."/>
            <person name="Uhlig S."/>
            <person name="Proctor R.H."/>
        </authorList>
    </citation>
    <scope>NUCLEOTIDE SEQUENCE [LARGE SCALE GENOMIC DNA]</scope>
    <source>
        <strain evidence="5 6">NRRL 20459</strain>
    </source>
</reference>
<dbReference type="InterPro" id="IPR001128">
    <property type="entry name" value="Cyt_P450"/>
</dbReference>
<feature type="binding site" description="axial binding residue" evidence="4">
    <location>
        <position position="464"/>
    </location>
    <ligand>
        <name>heme</name>
        <dbReference type="ChEBI" id="CHEBI:30413"/>
    </ligand>
    <ligandPart>
        <name>Fe</name>
        <dbReference type="ChEBI" id="CHEBI:18248"/>
    </ligandPart>
</feature>
<dbReference type="CDD" id="cd11051">
    <property type="entry name" value="CYP59-like"/>
    <property type="match status" value="1"/>
</dbReference>
<dbReference type="EMBL" id="JAADYS010001888">
    <property type="protein sequence ID" value="KAF4460676.1"/>
    <property type="molecule type" value="Genomic_DNA"/>
</dbReference>
<evidence type="ECO:0000256" key="4">
    <source>
        <dbReference type="PIRSR" id="PIRSR602401-1"/>
    </source>
</evidence>
<dbReference type="InterPro" id="IPR050121">
    <property type="entry name" value="Cytochrome_P450_monoxygenase"/>
</dbReference>
<dbReference type="Gene3D" id="1.10.630.10">
    <property type="entry name" value="Cytochrome P450"/>
    <property type="match status" value="1"/>
</dbReference>
<dbReference type="PRINTS" id="PR00385">
    <property type="entry name" value="P450"/>
</dbReference>
<dbReference type="AlphaFoldDB" id="A0A8H4L274"/>
<dbReference type="OrthoDB" id="10029320at2759"/>
<dbReference type="PANTHER" id="PTHR24305">
    <property type="entry name" value="CYTOCHROME P450"/>
    <property type="match status" value="1"/>
</dbReference>
<dbReference type="GO" id="GO:0016705">
    <property type="term" value="F:oxidoreductase activity, acting on paired donors, with incorporation or reduction of molecular oxygen"/>
    <property type="evidence" value="ECO:0007669"/>
    <property type="project" value="InterPro"/>
</dbReference>
<dbReference type="InterPro" id="IPR002401">
    <property type="entry name" value="Cyt_P450_E_grp-I"/>
</dbReference>
<keyword evidence="2 4" id="KW-0479">Metal-binding</keyword>
<sequence length="537" mass="61194">MVLIPIVVAALSLLVTYLYTTLRFKRFKQYAHLPQLPPSLLWGHMRVYDEFMKRGNKDRHPDFVFGDMHETLGRPPVMLADMRPVSMPVALITSHDIAEQVAKSSNLYPWGPPKSPTLTDILHLIGPKSILSAEGEEWKTLRKRFSPGFAPNQLVTLLPCILDKTEAFIQHLDNYALSGNEFSLLRILVNLTMDIMSVVIMDEEIGAQETREPQQSELVRVLRTLLSTYSGLHNLPWWLTPRLQTKRRRLANRMDQLFQDVARRKFEESQKHGSDNKTRSILSLSFQGTETLTPEVLSYTSDQLRTFFFAGHDTTSILLAWTFYELSRTPRVHKSVCAELDGLFGPDTDPATVRSKLYSTGKDLIHRMIYVAAVIKEVLRMYPPAATARYSEPGTGFTVRTKTGQEYCLDGTVMYNCHTVLHRDPEVYGASANEFVPERWLDDTSTWECPPSAWRPFERGPRNCIGQELANLEARVIIAMVARQYDFVKVGLGELELDDNGRHVLNEKDQYEVKSELYSVSSASTLFVLPDKSRASF</sequence>
<organism evidence="5 6">
    <name type="scientific">Fusarium albosuccineum</name>
    <dbReference type="NCBI Taxonomy" id="1237068"/>
    <lineage>
        <taxon>Eukaryota</taxon>
        <taxon>Fungi</taxon>
        <taxon>Dikarya</taxon>
        <taxon>Ascomycota</taxon>
        <taxon>Pezizomycotina</taxon>
        <taxon>Sordariomycetes</taxon>
        <taxon>Hypocreomycetidae</taxon>
        <taxon>Hypocreales</taxon>
        <taxon>Nectriaceae</taxon>
        <taxon>Fusarium</taxon>
        <taxon>Fusarium decemcellulare species complex</taxon>
    </lineage>
</organism>
<dbReference type="Pfam" id="PF00067">
    <property type="entry name" value="p450"/>
    <property type="match status" value="1"/>
</dbReference>
<keyword evidence="6" id="KW-1185">Reference proteome</keyword>
<protein>
    <submittedName>
        <fullName evidence="5">Cytochrome P450</fullName>
    </submittedName>
</protein>
<dbReference type="PRINTS" id="PR00463">
    <property type="entry name" value="EP450I"/>
</dbReference>
<evidence type="ECO:0000313" key="5">
    <source>
        <dbReference type="EMBL" id="KAF4460676.1"/>
    </source>
</evidence>
<dbReference type="PANTHER" id="PTHR24305:SF222">
    <property type="entry name" value="CYTOCHROME P450 MONOOXYGENASE STCS"/>
    <property type="match status" value="1"/>
</dbReference>